<name>A0ABS7AL04_9PROT</name>
<feature type="region of interest" description="Disordered" evidence="1">
    <location>
        <begin position="181"/>
        <end position="200"/>
    </location>
</feature>
<comment type="caution">
    <text evidence="2">The sequence shown here is derived from an EMBL/GenBank/DDBJ whole genome shotgun (WGS) entry which is preliminary data.</text>
</comment>
<evidence type="ECO:0000313" key="2">
    <source>
        <dbReference type="EMBL" id="MBW6402035.1"/>
    </source>
</evidence>
<accession>A0ABS7AL04</accession>
<dbReference type="EMBL" id="JAHYBZ010000020">
    <property type="protein sequence ID" value="MBW6402035.1"/>
    <property type="molecule type" value="Genomic_DNA"/>
</dbReference>
<evidence type="ECO:0008006" key="4">
    <source>
        <dbReference type="Google" id="ProtNLM"/>
    </source>
</evidence>
<sequence length="200" mass="21220">MQGFDPAVDGVIAVTARAMKERLARFFPASKFVIELMPAAITKAVWLKLTQKTPFIGIAFQDVVVSETAAVNPAVTMRFQVHLVVTATAPETRLLGDRQSPGIVNMLAVAVLGLHAWSIEDVGAVFCGTSQTLAADFLQDNQAVIGIPVHVSTTLIPDEAIAALEDFADIDLVWTFTGPAPAPEPSARPGGDDTIVLEEA</sequence>
<dbReference type="Proteomes" id="UP001196565">
    <property type="component" value="Unassembled WGS sequence"/>
</dbReference>
<reference evidence="2 3" key="1">
    <citation type="submission" date="2021-07" db="EMBL/GenBank/DDBJ databases">
        <authorList>
            <person name="So Y."/>
        </authorList>
    </citation>
    <scope>NUCLEOTIDE SEQUENCE [LARGE SCALE GENOMIC DNA]</scope>
    <source>
        <strain evidence="2 3">HJA6</strain>
    </source>
</reference>
<evidence type="ECO:0000313" key="3">
    <source>
        <dbReference type="Proteomes" id="UP001196565"/>
    </source>
</evidence>
<keyword evidence="3" id="KW-1185">Reference proteome</keyword>
<protein>
    <recommendedName>
        <fullName evidence="4">DUF1834 family protein</fullName>
    </recommendedName>
</protein>
<organism evidence="2 3">
    <name type="scientific">Roseomonas alba</name>
    <dbReference type="NCBI Taxonomy" id="2846776"/>
    <lineage>
        <taxon>Bacteria</taxon>
        <taxon>Pseudomonadati</taxon>
        <taxon>Pseudomonadota</taxon>
        <taxon>Alphaproteobacteria</taxon>
        <taxon>Acetobacterales</taxon>
        <taxon>Roseomonadaceae</taxon>
        <taxon>Roseomonas</taxon>
    </lineage>
</organism>
<evidence type="ECO:0000256" key="1">
    <source>
        <dbReference type="SAM" id="MobiDB-lite"/>
    </source>
</evidence>
<dbReference type="RefSeq" id="WP_219766901.1">
    <property type="nucleotide sequence ID" value="NZ_JAHYBZ010000020.1"/>
</dbReference>
<gene>
    <name evidence="2" type="ORF">KPL78_29585</name>
</gene>
<proteinExistence type="predicted"/>